<dbReference type="CDD" id="cd00126">
    <property type="entry name" value="PAH"/>
    <property type="match status" value="1"/>
</dbReference>
<gene>
    <name evidence="6" type="ORF">CINCED_3A016646</name>
</gene>
<evidence type="ECO:0000313" key="6">
    <source>
        <dbReference type="EMBL" id="VVC38774.1"/>
    </source>
</evidence>
<comment type="similarity">
    <text evidence="2 4">Belongs to the NPY family.</text>
</comment>
<evidence type="ECO:0000256" key="2">
    <source>
        <dbReference type="ARBA" id="ARBA00010022"/>
    </source>
</evidence>
<keyword evidence="5" id="KW-0732">Signal</keyword>
<evidence type="ECO:0000256" key="4">
    <source>
        <dbReference type="RuleBase" id="RU000656"/>
    </source>
</evidence>
<feature type="signal peptide" evidence="5">
    <location>
        <begin position="1"/>
        <end position="18"/>
    </location>
</feature>
<dbReference type="GO" id="GO:0005576">
    <property type="term" value="C:extracellular region"/>
    <property type="evidence" value="ECO:0007669"/>
    <property type="project" value="UniProtKB-SubCell"/>
</dbReference>
<dbReference type="InterPro" id="IPR001955">
    <property type="entry name" value="Pancreatic_hormone-like"/>
</dbReference>
<sequence length="159" mass="18222">MIKSVILVSFLVYVMTLAVPCCCYPVISDVENIARPTRPKTFGSPDELRSYLDQLGQYLAVVSRPRFGKRKSASPILPIIAKPRTLQQYTDQQAAINNIYNRDDDDSYKSQFKPTAIRNAKDLYDILFSSHRENDINNRHQYYDVQPDTPNVDITMDAN</sequence>
<dbReference type="InterPro" id="IPR020392">
    <property type="entry name" value="Pancreatic_hormone-like_CS"/>
</dbReference>
<dbReference type="EMBL" id="CABPRJ010001498">
    <property type="protein sequence ID" value="VVC38774.1"/>
    <property type="molecule type" value="Genomic_DNA"/>
</dbReference>
<proteinExistence type="inferred from homology"/>
<dbReference type="AlphaFoldDB" id="A0A5E4N2E3"/>
<accession>A0A5E4N2E3</accession>
<keyword evidence="3" id="KW-0964">Secreted</keyword>
<dbReference type="Proteomes" id="UP000325440">
    <property type="component" value="Unassembled WGS sequence"/>
</dbReference>
<protein>
    <submittedName>
        <fullName evidence="6">Pancreatic hormone-like, conserved site,Pancreatic hormone-like</fullName>
    </submittedName>
</protein>
<organism evidence="6 7">
    <name type="scientific">Cinara cedri</name>
    <dbReference type="NCBI Taxonomy" id="506608"/>
    <lineage>
        <taxon>Eukaryota</taxon>
        <taxon>Metazoa</taxon>
        <taxon>Ecdysozoa</taxon>
        <taxon>Arthropoda</taxon>
        <taxon>Hexapoda</taxon>
        <taxon>Insecta</taxon>
        <taxon>Pterygota</taxon>
        <taxon>Neoptera</taxon>
        <taxon>Paraneoptera</taxon>
        <taxon>Hemiptera</taxon>
        <taxon>Sternorrhyncha</taxon>
        <taxon>Aphidomorpha</taxon>
        <taxon>Aphidoidea</taxon>
        <taxon>Aphididae</taxon>
        <taxon>Lachninae</taxon>
        <taxon>Cinara</taxon>
    </lineage>
</organism>
<evidence type="ECO:0000256" key="5">
    <source>
        <dbReference type="SAM" id="SignalP"/>
    </source>
</evidence>
<dbReference type="Pfam" id="PF00159">
    <property type="entry name" value="Hormone_3"/>
    <property type="match status" value="1"/>
</dbReference>
<comment type="subcellular location">
    <subcellularLocation>
        <location evidence="1">Secreted</location>
    </subcellularLocation>
</comment>
<dbReference type="PROSITE" id="PS00265">
    <property type="entry name" value="PANCREATIC_HORMONE_1"/>
    <property type="match status" value="1"/>
</dbReference>
<evidence type="ECO:0000256" key="3">
    <source>
        <dbReference type="ARBA" id="ARBA00022525"/>
    </source>
</evidence>
<reference evidence="6 7" key="1">
    <citation type="submission" date="2019-08" db="EMBL/GenBank/DDBJ databases">
        <authorList>
            <person name="Alioto T."/>
            <person name="Alioto T."/>
            <person name="Gomez Garrido J."/>
        </authorList>
    </citation>
    <scope>NUCLEOTIDE SEQUENCE [LARGE SCALE GENOMIC DNA]</scope>
</reference>
<name>A0A5E4N2E3_9HEMI</name>
<keyword evidence="7" id="KW-1185">Reference proteome</keyword>
<dbReference type="GO" id="GO:0005179">
    <property type="term" value="F:hormone activity"/>
    <property type="evidence" value="ECO:0007669"/>
    <property type="project" value="InterPro"/>
</dbReference>
<evidence type="ECO:0000256" key="1">
    <source>
        <dbReference type="ARBA" id="ARBA00004613"/>
    </source>
</evidence>
<evidence type="ECO:0000313" key="7">
    <source>
        <dbReference type="Proteomes" id="UP000325440"/>
    </source>
</evidence>
<dbReference type="SMART" id="SM00309">
    <property type="entry name" value="PAH"/>
    <property type="match status" value="1"/>
</dbReference>
<dbReference type="PROSITE" id="PS50276">
    <property type="entry name" value="PANCREATIC_HORMONE_2"/>
    <property type="match status" value="1"/>
</dbReference>
<dbReference type="OrthoDB" id="9972427at2759"/>
<feature type="chain" id="PRO_5022748506" evidence="5">
    <location>
        <begin position="19"/>
        <end position="159"/>
    </location>
</feature>